<dbReference type="EMBL" id="FPLJ01000035">
    <property type="protein sequence ID" value="SGY87639.1"/>
    <property type="molecule type" value="Genomic_DNA"/>
</dbReference>
<evidence type="ECO:0000313" key="3">
    <source>
        <dbReference type="Proteomes" id="UP000182660"/>
    </source>
</evidence>
<dbReference type="Proteomes" id="UP000182660">
    <property type="component" value="Unassembled WGS sequence"/>
</dbReference>
<keyword evidence="1" id="KW-0472">Membrane</keyword>
<sequence length="112" mass="12207">MVTVKRIQAGQYSVSDGRFIIKSGSSWYVVNSEGEPNFGPVPTLGSAKKYVNTGLTPIGQHNLGSKHGRQQSKKEFNAYLASEAKNGNNAPAILWTIVMFAVCIFVLIVRGY</sequence>
<protein>
    <submittedName>
        <fullName evidence="2">Uncharacterized protein</fullName>
    </submittedName>
</protein>
<organism evidence="2 3">
    <name type="scientific">Moritella viscosa</name>
    <dbReference type="NCBI Taxonomy" id="80854"/>
    <lineage>
        <taxon>Bacteria</taxon>
        <taxon>Pseudomonadati</taxon>
        <taxon>Pseudomonadota</taxon>
        <taxon>Gammaproteobacteria</taxon>
        <taxon>Alteromonadales</taxon>
        <taxon>Moritellaceae</taxon>
        <taxon>Moritella</taxon>
    </lineage>
</organism>
<comment type="caution">
    <text evidence="2">The sequence shown here is derived from an EMBL/GenBank/DDBJ whole genome shotgun (WGS) entry which is preliminary data.</text>
</comment>
<keyword evidence="1" id="KW-0812">Transmembrane</keyword>
<keyword evidence="3" id="KW-1185">Reference proteome</keyword>
<proteinExistence type="predicted"/>
<name>A0ABY1HA98_9GAMM</name>
<evidence type="ECO:0000256" key="1">
    <source>
        <dbReference type="SAM" id="Phobius"/>
    </source>
</evidence>
<accession>A0ABY1HA98</accession>
<keyword evidence="1" id="KW-1133">Transmembrane helix</keyword>
<dbReference type="RefSeq" id="WP_170860728.1">
    <property type="nucleotide sequence ID" value="NZ_CAWQZC010000105.1"/>
</dbReference>
<reference evidence="2 3" key="1">
    <citation type="submission" date="2016-11" db="EMBL/GenBank/DDBJ databases">
        <authorList>
            <person name="Klemetsen T."/>
        </authorList>
    </citation>
    <scope>NUCLEOTIDE SEQUENCE [LARGE SCALE GENOMIC DNA]</scope>
    <source>
        <strain evidence="2">MT 2528</strain>
    </source>
</reference>
<dbReference type="GeneID" id="61295237"/>
<gene>
    <name evidence="2" type="ORF">MT2528_1325</name>
</gene>
<feature type="transmembrane region" description="Helical" evidence="1">
    <location>
        <begin position="92"/>
        <end position="109"/>
    </location>
</feature>
<evidence type="ECO:0000313" key="2">
    <source>
        <dbReference type="EMBL" id="SGY87639.1"/>
    </source>
</evidence>